<evidence type="ECO:0000313" key="3">
    <source>
        <dbReference type="Proteomes" id="UP000321513"/>
    </source>
</evidence>
<dbReference type="Proteomes" id="UP000321513">
    <property type="component" value="Unassembled WGS sequence"/>
</dbReference>
<reference evidence="2 3" key="1">
    <citation type="submission" date="2019-07" db="EMBL/GenBank/DDBJ databases">
        <title>Whole genome shotgun sequence of Segetibacter aerophilus NBRC 106135.</title>
        <authorList>
            <person name="Hosoyama A."/>
            <person name="Uohara A."/>
            <person name="Ohji S."/>
            <person name="Ichikawa N."/>
        </authorList>
    </citation>
    <scope>NUCLEOTIDE SEQUENCE [LARGE SCALE GENOMIC DNA]</scope>
    <source>
        <strain evidence="2 3">NBRC 106135</strain>
    </source>
</reference>
<dbReference type="OrthoDB" id="951410at2"/>
<dbReference type="InterPro" id="IPR007372">
    <property type="entry name" value="Lipid/polyisoprenoid-bd_YceI"/>
</dbReference>
<dbReference type="AlphaFoldDB" id="A0A512BEY4"/>
<evidence type="ECO:0000259" key="1">
    <source>
        <dbReference type="SMART" id="SM00867"/>
    </source>
</evidence>
<gene>
    <name evidence="2" type="ORF">SAE01_30000</name>
</gene>
<dbReference type="Gene3D" id="2.40.128.110">
    <property type="entry name" value="Lipid/polyisoprenoid-binding, YceI-like"/>
    <property type="match status" value="1"/>
</dbReference>
<comment type="caution">
    <text evidence="2">The sequence shown here is derived from an EMBL/GenBank/DDBJ whole genome shotgun (WGS) entry which is preliminary data.</text>
</comment>
<accession>A0A512BEY4</accession>
<dbReference type="SUPFAM" id="SSF101874">
    <property type="entry name" value="YceI-like"/>
    <property type="match status" value="1"/>
</dbReference>
<protein>
    <submittedName>
        <fullName evidence="2">Polyisoprenoid-binding protein</fullName>
    </submittedName>
</protein>
<proteinExistence type="predicted"/>
<dbReference type="RefSeq" id="WP_147204613.1">
    <property type="nucleotide sequence ID" value="NZ_BJYT01000011.1"/>
</dbReference>
<feature type="domain" description="Lipid/polyisoprenoid-binding YceI-like" evidence="1">
    <location>
        <begin position="27"/>
        <end position="200"/>
    </location>
</feature>
<sequence>MRKVLSAALIALAATIACNKLKSEERIYKVNTSSSVAEWKGSAPDHFHVGSFKIEGSLLTRSDGDIQAGTFVIPISSIDNFDLPAEVKPQLLNHLKSADFFNIALHPNAEFRIEKVETLDGSVKGAVAGANKLVTGNLSLVGQTHPITFPAKIAYKGDSLQVEATLKIDRTKWGMTKYSNADSGLYIIPDADIHVKMQAAKV</sequence>
<dbReference type="PROSITE" id="PS51257">
    <property type="entry name" value="PROKAR_LIPOPROTEIN"/>
    <property type="match status" value="1"/>
</dbReference>
<keyword evidence="3" id="KW-1185">Reference proteome</keyword>
<evidence type="ECO:0000313" key="2">
    <source>
        <dbReference type="EMBL" id="GEO10504.1"/>
    </source>
</evidence>
<dbReference type="Pfam" id="PF04264">
    <property type="entry name" value="YceI"/>
    <property type="match status" value="1"/>
</dbReference>
<dbReference type="PANTHER" id="PTHR34406">
    <property type="entry name" value="PROTEIN YCEI"/>
    <property type="match status" value="1"/>
</dbReference>
<dbReference type="PANTHER" id="PTHR34406:SF1">
    <property type="entry name" value="PROTEIN YCEI"/>
    <property type="match status" value="1"/>
</dbReference>
<dbReference type="InterPro" id="IPR036761">
    <property type="entry name" value="TTHA0802/YceI-like_sf"/>
</dbReference>
<organism evidence="2 3">
    <name type="scientific">Segetibacter aerophilus</name>
    <dbReference type="NCBI Taxonomy" id="670293"/>
    <lineage>
        <taxon>Bacteria</taxon>
        <taxon>Pseudomonadati</taxon>
        <taxon>Bacteroidota</taxon>
        <taxon>Chitinophagia</taxon>
        <taxon>Chitinophagales</taxon>
        <taxon>Chitinophagaceae</taxon>
        <taxon>Segetibacter</taxon>
    </lineage>
</organism>
<dbReference type="SMART" id="SM00867">
    <property type="entry name" value="YceI"/>
    <property type="match status" value="1"/>
</dbReference>
<name>A0A512BEY4_9BACT</name>
<dbReference type="EMBL" id="BJYT01000011">
    <property type="protein sequence ID" value="GEO10504.1"/>
    <property type="molecule type" value="Genomic_DNA"/>
</dbReference>